<evidence type="ECO:0000313" key="1">
    <source>
        <dbReference type="EMBL" id="MBB4176011.1"/>
    </source>
</evidence>
<evidence type="ECO:0000313" key="2">
    <source>
        <dbReference type="Proteomes" id="UP000565745"/>
    </source>
</evidence>
<dbReference type="RefSeq" id="WP_025053827.1">
    <property type="nucleotide sequence ID" value="NZ_JACIFU010000007.1"/>
</dbReference>
<name>A0A7W6MBU4_9RHOB</name>
<keyword evidence="2" id="KW-1185">Reference proteome</keyword>
<sequence length="170" mass="18721">MAANMFIQISDIPGDATETNHKEWIVIESATFELERAVDMTDLGSNQRSHANTNFQKIEVTTQIGKASNKLALSVANGTVRPEIKMEWCRSGDVSAEGLKAFSKWTFKNAIIDKYSISASADGIPEETWAIAYVGVEHEYHSTNQATGALAKENDFLWNLRTGVSETFSG</sequence>
<dbReference type="AlphaFoldDB" id="A0A7W6MBU4"/>
<dbReference type="Proteomes" id="UP000565745">
    <property type="component" value="Unassembled WGS sequence"/>
</dbReference>
<dbReference type="Pfam" id="PF05638">
    <property type="entry name" value="T6SS_HCP"/>
    <property type="match status" value="1"/>
</dbReference>
<accession>A0A7W6MBU4</accession>
<proteinExistence type="predicted"/>
<organism evidence="1 2">
    <name type="scientific">Sulfitobacter noctilucicola</name>
    <dbReference type="NCBI Taxonomy" id="1342301"/>
    <lineage>
        <taxon>Bacteria</taxon>
        <taxon>Pseudomonadati</taxon>
        <taxon>Pseudomonadota</taxon>
        <taxon>Alphaproteobacteria</taxon>
        <taxon>Rhodobacterales</taxon>
        <taxon>Roseobacteraceae</taxon>
        <taxon>Sulfitobacter</taxon>
    </lineage>
</organism>
<dbReference type="PANTHER" id="PTHR36152">
    <property type="entry name" value="CYTOPLASMIC PROTEIN-RELATED"/>
    <property type="match status" value="1"/>
</dbReference>
<protein>
    <submittedName>
        <fullName evidence="1">Type VI secretion system secreted protein Hcp</fullName>
    </submittedName>
</protein>
<dbReference type="Gene3D" id="2.30.110.20">
    <property type="entry name" value="Hcp1-like"/>
    <property type="match status" value="1"/>
</dbReference>
<comment type="caution">
    <text evidence="1">The sequence shown here is derived from an EMBL/GenBank/DDBJ whole genome shotgun (WGS) entry which is preliminary data.</text>
</comment>
<gene>
    <name evidence="1" type="ORF">GGR93_003819</name>
</gene>
<dbReference type="SUPFAM" id="SSF141452">
    <property type="entry name" value="Hcp1-like"/>
    <property type="match status" value="1"/>
</dbReference>
<dbReference type="InterPro" id="IPR036624">
    <property type="entry name" value="Hcp1-lik_sf"/>
</dbReference>
<dbReference type="InterPro" id="IPR053165">
    <property type="entry name" value="HSI-I_assembly_Hcp1"/>
</dbReference>
<dbReference type="InterPro" id="IPR008514">
    <property type="entry name" value="T6SS_Hcp"/>
</dbReference>
<dbReference type="EMBL" id="JACIFU010000007">
    <property type="protein sequence ID" value="MBB4176011.1"/>
    <property type="molecule type" value="Genomic_DNA"/>
</dbReference>
<dbReference type="OrthoDB" id="7571664at2"/>
<reference evidence="1 2" key="1">
    <citation type="submission" date="2020-08" db="EMBL/GenBank/DDBJ databases">
        <title>Genomic Encyclopedia of Type Strains, Phase IV (KMG-IV): sequencing the most valuable type-strain genomes for metagenomic binning, comparative biology and taxonomic classification.</title>
        <authorList>
            <person name="Goeker M."/>
        </authorList>
    </citation>
    <scope>NUCLEOTIDE SEQUENCE [LARGE SCALE GENOMIC DNA]</scope>
    <source>
        <strain evidence="1 2">DSM 101015</strain>
    </source>
</reference>
<dbReference type="PANTHER" id="PTHR36152:SF1">
    <property type="entry name" value="UBIQUITIN-LIKE DOMAIN-CONTAINING PROTEIN"/>
    <property type="match status" value="1"/>
</dbReference>